<dbReference type="EMBL" id="JAMZDX010000002">
    <property type="protein sequence ID" value="MCP2309138.1"/>
    <property type="molecule type" value="Genomic_DNA"/>
</dbReference>
<feature type="region of interest" description="Disordered" evidence="1">
    <location>
        <begin position="287"/>
        <end position="314"/>
    </location>
</feature>
<organism evidence="3 4">
    <name type="scientific">Kitasatospora paracochleata</name>
    <dbReference type="NCBI Taxonomy" id="58354"/>
    <lineage>
        <taxon>Bacteria</taxon>
        <taxon>Bacillati</taxon>
        <taxon>Actinomycetota</taxon>
        <taxon>Actinomycetes</taxon>
        <taxon>Kitasatosporales</taxon>
        <taxon>Streptomycetaceae</taxon>
        <taxon>Kitasatospora</taxon>
    </lineage>
</organism>
<protein>
    <recommendedName>
        <fullName evidence="5">Hydrolytic protein</fullName>
    </recommendedName>
</protein>
<evidence type="ECO:0000313" key="4">
    <source>
        <dbReference type="Proteomes" id="UP001206483"/>
    </source>
</evidence>
<sequence>MTTTARLEPSATSVRPGEETRVGLELRSAGGAGEIVEAFRFEVVGAPAGWAVVEPESVSVYPGRTAQAILVLRPPAEPAPPAGTVPYAVRVVSVDRPDHTLVPEGVLEVLPVERLDAELLPRMSQGRGGARHRIAIDNRGNRPVAATLSGSDRGELLTFSLPQVPTVTEPGRAAFVRAGVKPKRRIWRGQAVPHAFQVQVTPEGGAPITLDGTYLQQPVLGKGLLKALVAVVAVAAALAGVWFGLLRPAVRSAAKEAVKDPVQAAQSQAAEAAQKAAGAQNAAAAAQKAAGMTPSPGASGPATPGTGPEPGAGAALFSHRLTVAPKQDKQATDTFPVPAGKTLRLTDLVLENPQGDTGTITIAVDDKPLLSPALENFREQDFHWSSALIVTGGQHITLTVTCRQIGQPPTAPAPTSCNAAGLLSGALE</sequence>
<dbReference type="Proteomes" id="UP001206483">
    <property type="component" value="Unassembled WGS sequence"/>
</dbReference>
<feature type="transmembrane region" description="Helical" evidence="2">
    <location>
        <begin position="224"/>
        <end position="245"/>
    </location>
</feature>
<comment type="caution">
    <text evidence="3">The sequence shown here is derived from an EMBL/GenBank/DDBJ whole genome shotgun (WGS) entry which is preliminary data.</text>
</comment>
<gene>
    <name evidence="3" type="ORF">FHR36_002262</name>
</gene>
<evidence type="ECO:0000256" key="2">
    <source>
        <dbReference type="SAM" id="Phobius"/>
    </source>
</evidence>
<evidence type="ECO:0008006" key="5">
    <source>
        <dbReference type="Google" id="ProtNLM"/>
    </source>
</evidence>
<name>A0ABT1IVH8_9ACTN</name>
<accession>A0ABT1IVH8</accession>
<keyword evidence="2" id="KW-0472">Membrane</keyword>
<evidence type="ECO:0000313" key="3">
    <source>
        <dbReference type="EMBL" id="MCP2309138.1"/>
    </source>
</evidence>
<reference evidence="3 4" key="1">
    <citation type="submission" date="2022-06" db="EMBL/GenBank/DDBJ databases">
        <title>Sequencing the genomes of 1000 actinobacteria strains.</title>
        <authorList>
            <person name="Klenk H.-P."/>
        </authorList>
    </citation>
    <scope>NUCLEOTIDE SEQUENCE [LARGE SCALE GENOMIC DNA]</scope>
    <source>
        <strain evidence="3 4">DSM 41656</strain>
    </source>
</reference>
<keyword evidence="4" id="KW-1185">Reference proteome</keyword>
<proteinExistence type="predicted"/>
<dbReference type="RefSeq" id="WP_253796118.1">
    <property type="nucleotide sequence ID" value="NZ_BAAAUB010000088.1"/>
</dbReference>
<keyword evidence="2" id="KW-1133">Transmembrane helix</keyword>
<evidence type="ECO:0000256" key="1">
    <source>
        <dbReference type="SAM" id="MobiDB-lite"/>
    </source>
</evidence>
<keyword evidence="2" id="KW-0812">Transmembrane</keyword>